<keyword evidence="4" id="KW-0949">S-adenosyl-L-methionine</keyword>
<name>A0A510L635_9FUSO</name>
<dbReference type="GO" id="GO:0003677">
    <property type="term" value="F:DNA binding"/>
    <property type="evidence" value="ECO:0007669"/>
    <property type="project" value="TreeGrafter"/>
</dbReference>
<dbReference type="EC" id="2.1.1.37" evidence="1"/>
<dbReference type="InterPro" id="IPR001525">
    <property type="entry name" value="C5_MeTfrase"/>
</dbReference>
<evidence type="ECO:0000256" key="5">
    <source>
        <dbReference type="ARBA" id="ARBA00022747"/>
    </source>
</evidence>
<organism evidence="6 7">
    <name type="scientific">Leptotrichia hongkongensis</name>
    <dbReference type="NCBI Taxonomy" id="554406"/>
    <lineage>
        <taxon>Bacteria</taxon>
        <taxon>Fusobacteriati</taxon>
        <taxon>Fusobacteriota</taxon>
        <taxon>Fusobacteriia</taxon>
        <taxon>Fusobacteriales</taxon>
        <taxon>Leptotrichiaceae</taxon>
        <taxon>Leptotrichia</taxon>
    </lineage>
</organism>
<evidence type="ECO:0000256" key="2">
    <source>
        <dbReference type="ARBA" id="ARBA00022603"/>
    </source>
</evidence>
<dbReference type="RefSeq" id="WP_269472160.1">
    <property type="nucleotide sequence ID" value="NZ_AP019846.1"/>
</dbReference>
<protein>
    <recommendedName>
        <fullName evidence="1">DNA (cytosine-5-)-methyltransferase</fullName>
        <ecNumber evidence="1">2.1.1.37</ecNumber>
    </recommendedName>
</protein>
<evidence type="ECO:0000313" key="7">
    <source>
        <dbReference type="Proteomes" id="UP000321561"/>
    </source>
</evidence>
<evidence type="ECO:0000256" key="1">
    <source>
        <dbReference type="ARBA" id="ARBA00011975"/>
    </source>
</evidence>
<dbReference type="GO" id="GO:0044027">
    <property type="term" value="P:negative regulation of gene expression via chromosomal CpG island methylation"/>
    <property type="evidence" value="ECO:0007669"/>
    <property type="project" value="TreeGrafter"/>
</dbReference>
<dbReference type="AlphaFoldDB" id="A0A510L635"/>
<dbReference type="GO" id="GO:0003886">
    <property type="term" value="F:DNA (cytosine-5-)-methyltransferase activity"/>
    <property type="evidence" value="ECO:0007669"/>
    <property type="project" value="UniProtKB-EC"/>
</dbReference>
<accession>A0A510L635</accession>
<dbReference type="InterPro" id="IPR029063">
    <property type="entry name" value="SAM-dependent_MTases_sf"/>
</dbReference>
<keyword evidence="2" id="KW-0489">Methyltransferase</keyword>
<dbReference type="Pfam" id="PF00145">
    <property type="entry name" value="DNA_methylase"/>
    <property type="match status" value="1"/>
</dbReference>
<dbReference type="InterPro" id="IPR050390">
    <property type="entry name" value="C5-Methyltransferase"/>
</dbReference>
<dbReference type="SUPFAM" id="SSF53335">
    <property type="entry name" value="S-adenosyl-L-methionine-dependent methyltransferases"/>
    <property type="match status" value="1"/>
</dbReference>
<evidence type="ECO:0000256" key="4">
    <source>
        <dbReference type="ARBA" id="ARBA00022691"/>
    </source>
</evidence>
<gene>
    <name evidence="6" type="ORF">JMUB5056_0472</name>
</gene>
<sequence>MKKPKYPKEIQQKITLREAISDLTNYELDNKKYQKSSQKGRTKNIVTNKTISEKKKYNNELSKHYNYIEERFSLLNEGESNSQLRKRLIKDGLEIIKYPNLLEYLSNRLTTSKSEIVKKCKNISKEKKLLDLIVTKKNSRIKLYLDKPSNTILTLPDDLILPICNRICSVREFARLQSFDDSFVFYGKRTTGGKARKNEVPQYTQVGNAVPPLLAKAIAFEIYKVLK</sequence>
<keyword evidence="5" id="KW-0680">Restriction system</keyword>
<evidence type="ECO:0000256" key="3">
    <source>
        <dbReference type="ARBA" id="ARBA00022679"/>
    </source>
</evidence>
<dbReference type="PANTHER" id="PTHR10629:SF52">
    <property type="entry name" value="DNA (CYTOSINE-5)-METHYLTRANSFERASE 1"/>
    <property type="match status" value="1"/>
</dbReference>
<dbReference type="KEGG" id="lhg:JMUB5056_0472"/>
<dbReference type="PROSITE" id="PS00095">
    <property type="entry name" value="C5_MTASE_2"/>
    <property type="match status" value="1"/>
</dbReference>
<dbReference type="GO" id="GO:0032259">
    <property type="term" value="P:methylation"/>
    <property type="evidence" value="ECO:0007669"/>
    <property type="project" value="UniProtKB-KW"/>
</dbReference>
<keyword evidence="3" id="KW-0808">Transferase</keyword>
<dbReference type="GO" id="GO:0009307">
    <property type="term" value="P:DNA restriction-modification system"/>
    <property type="evidence" value="ECO:0007669"/>
    <property type="project" value="UniProtKB-KW"/>
</dbReference>
<proteinExistence type="predicted"/>
<evidence type="ECO:0000313" key="6">
    <source>
        <dbReference type="EMBL" id="BBM58889.1"/>
    </source>
</evidence>
<reference evidence="6 7" key="1">
    <citation type="submission" date="2019-07" db="EMBL/GenBank/DDBJ databases">
        <title>Complete Genome Sequence of Leptotrichia hongkongensis Strain JMUB5056.</title>
        <authorList>
            <person name="Watanabe S."/>
            <person name="Cui L."/>
        </authorList>
    </citation>
    <scope>NUCLEOTIDE SEQUENCE [LARGE SCALE GENOMIC DNA]</scope>
    <source>
        <strain evidence="6 7">JMUB5056</strain>
    </source>
</reference>
<dbReference type="InterPro" id="IPR031303">
    <property type="entry name" value="C5_meth_CS"/>
</dbReference>
<dbReference type="Gene3D" id="3.90.120.10">
    <property type="entry name" value="DNA Methylase, subunit A, domain 2"/>
    <property type="match status" value="1"/>
</dbReference>
<dbReference type="PANTHER" id="PTHR10629">
    <property type="entry name" value="CYTOSINE-SPECIFIC METHYLTRANSFERASE"/>
    <property type="match status" value="1"/>
</dbReference>
<dbReference type="EMBL" id="AP019846">
    <property type="protein sequence ID" value="BBM58889.1"/>
    <property type="molecule type" value="Genomic_DNA"/>
</dbReference>
<dbReference type="Proteomes" id="UP000321561">
    <property type="component" value="Chromosome"/>
</dbReference>